<dbReference type="AlphaFoldDB" id="A0A1Y5PZQ0"/>
<gene>
    <name evidence="1" type="ORF">SPPYR_1594</name>
</gene>
<sequence length="36" mass="3914">MLSEIKIKAARPRPKPYKVSDGGRLLLLVPPNGGKL</sequence>
<protein>
    <submittedName>
        <fullName evidence="1">Integrase family protein</fullName>
    </submittedName>
</protein>
<accession>A0A1Y5PZQ0</accession>
<evidence type="ECO:0000313" key="1">
    <source>
        <dbReference type="EMBL" id="SBV32714.1"/>
    </source>
</evidence>
<dbReference type="Gene3D" id="3.30.160.390">
    <property type="entry name" value="Integrase, DNA-binding domain"/>
    <property type="match status" value="1"/>
</dbReference>
<name>A0A1Y5PZQ0_9SPHN</name>
<proteinExistence type="predicted"/>
<organism evidence="1">
    <name type="scientific">uncultured Sphingopyxis sp</name>
    <dbReference type="NCBI Taxonomy" id="310581"/>
    <lineage>
        <taxon>Bacteria</taxon>
        <taxon>Pseudomonadati</taxon>
        <taxon>Pseudomonadota</taxon>
        <taxon>Alphaproteobacteria</taxon>
        <taxon>Sphingomonadales</taxon>
        <taxon>Sphingomonadaceae</taxon>
        <taxon>Sphingopyxis</taxon>
        <taxon>environmental samples</taxon>
    </lineage>
</organism>
<dbReference type="InterPro" id="IPR038488">
    <property type="entry name" value="Integrase_DNA-bd_sf"/>
</dbReference>
<dbReference type="EMBL" id="LT598653">
    <property type="protein sequence ID" value="SBV32714.1"/>
    <property type="molecule type" value="Genomic_DNA"/>
</dbReference>
<reference evidence="1" key="1">
    <citation type="submission" date="2016-03" db="EMBL/GenBank/DDBJ databases">
        <authorList>
            <person name="Ploux O."/>
        </authorList>
    </citation>
    <scope>NUCLEOTIDE SEQUENCE</scope>
    <source>
        <strain evidence="1">UC10</strain>
    </source>
</reference>
<dbReference type="KEGG" id="sphu:SPPYR_1594"/>